<protein>
    <submittedName>
        <fullName evidence="1">Membrane protein insertion efficiency factor</fullName>
    </submittedName>
</protein>
<proteinExistence type="predicted"/>
<gene>
    <name evidence="1" type="primary">yidD_1</name>
    <name evidence="1" type="ORF">BSF38_00605</name>
</gene>
<reference evidence="2" key="1">
    <citation type="submission" date="2016-12" db="EMBL/GenBank/DDBJ databases">
        <title>Comparative genomics of four Isosphaeraceae planctomycetes: a common pool of plasmids and glycoside hydrolase genes.</title>
        <authorList>
            <person name="Ivanova A."/>
        </authorList>
    </citation>
    <scope>NUCLEOTIDE SEQUENCE [LARGE SCALE GENOMIC DNA]</scope>
    <source>
        <strain evidence="2">PX4</strain>
    </source>
</reference>
<dbReference type="OrthoDB" id="6629784at2"/>
<organism evidence="1 2">
    <name type="scientific">Paludisphaera borealis</name>
    <dbReference type="NCBI Taxonomy" id="1387353"/>
    <lineage>
        <taxon>Bacteria</taxon>
        <taxon>Pseudomonadati</taxon>
        <taxon>Planctomycetota</taxon>
        <taxon>Planctomycetia</taxon>
        <taxon>Isosphaerales</taxon>
        <taxon>Isosphaeraceae</taxon>
        <taxon>Paludisphaera</taxon>
    </lineage>
</organism>
<keyword evidence="2" id="KW-1185">Reference proteome</keyword>
<evidence type="ECO:0000313" key="2">
    <source>
        <dbReference type="Proteomes" id="UP000186309"/>
    </source>
</evidence>
<dbReference type="NCBIfam" id="TIGR00278">
    <property type="entry name" value="membrane protein insertion efficiency factor YidD"/>
    <property type="match status" value="1"/>
</dbReference>
<dbReference type="AlphaFoldDB" id="A0A1U7CJS0"/>
<dbReference type="RefSeq" id="WP_076343401.1">
    <property type="nucleotide sequence ID" value="NZ_CP019082.1"/>
</dbReference>
<sequence>MTGSIDVALGRFMVVLIRGYQRHLSPRKGYSCAHRVKHGGESCSEFARNIFAHEGWRAGLGSLQARFVACHAASRSLNADRLNQRLYDEDFDIPLGVESKDPAKSGPEQEESACRGDQETAECCCWCGAEFCAKITV</sequence>
<dbReference type="Pfam" id="PF01809">
    <property type="entry name" value="YidD"/>
    <property type="match status" value="1"/>
</dbReference>
<accession>A0A1U7CJS0</accession>
<evidence type="ECO:0000313" key="1">
    <source>
        <dbReference type="EMBL" id="APW59190.1"/>
    </source>
</evidence>
<dbReference type="Proteomes" id="UP000186309">
    <property type="component" value="Chromosome"/>
</dbReference>
<dbReference type="EMBL" id="CP019082">
    <property type="protein sequence ID" value="APW59190.1"/>
    <property type="molecule type" value="Genomic_DNA"/>
</dbReference>
<dbReference type="InterPro" id="IPR002696">
    <property type="entry name" value="Membr_insert_effic_factor_YidD"/>
</dbReference>
<dbReference type="STRING" id="1387353.BSF38_00605"/>
<dbReference type="SMART" id="SM01234">
    <property type="entry name" value="Haemolytic"/>
    <property type="match status" value="1"/>
</dbReference>
<dbReference type="KEGG" id="pbor:BSF38_00605"/>
<name>A0A1U7CJS0_9BACT</name>